<dbReference type="EMBL" id="JAUOPB010000001">
    <property type="protein sequence ID" value="MDO6420877.1"/>
    <property type="molecule type" value="Genomic_DNA"/>
</dbReference>
<evidence type="ECO:0000313" key="1">
    <source>
        <dbReference type="EMBL" id="MDO6420877.1"/>
    </source>
</evidence>
<dbReference type="RefSeq" id="WP_303489972.1">
    <property type="nucleotide sequence ID" value="NZ_JAUOPB010000001.1"/>
</dbReference>
<dbReference type="AlphaFoldDB" id="A0AAW7X1R6"/>
<organism evidence="1 2">
    <name type="scientific">Saccharophagus degradans</name>
    <dbReference type="NCBI Taxonomy" id="86304"/>
    <lineage>
        <taxon>Bacteria</taxon>
        <taxon>Pseudomonadati</taxon>
        <taxon>Pseudomonadota</taxon>
        <taxon>Gammaproteobacteria</taxon>
        <taxon>Cellvibrionales</taxon>
        <taxon>Cellvibrionaceae</taxon>
        <taxon>Saccharophagus</taxon>
    </lineage>
</organism>
<dbReference type="Proteomes" id="UP001169760">
    <property type="component" value="Unassembled WGS sequence"/>
</dbReference>
<evidence type="ECO:0008006" key="3">
    <source>
        <dbReference type="Google" id="ProtNLM"/>
    </source>
</evidence>
<sequence>MKQIEEIMKLGAVVLLALSGTLMSCGGGGGQKSSSGSGSAEGSVSIQECQIMMSTINLAQGVSCNLTQADADLFGLTPGLVQCDNGVLNYEGNEFSSGSNSINLNGLSFVCSVNG</sequence>
<accession>A0AAW7X1R6</accession>
<reference evidence="1" key="1">
    <citation type="submission" date="2023-07" db="EMBL/GenBank/DDBJ databases">
        <title>Genome content predicts the carbon catabolic preferences of heterotrophic bacteria.</title>
        <authorList>
            <person name="Gralka M."/>
        </authorList>
    </citation>
    <scope>NUCLEOTIDE SEQUENCE</scope>
    <source>
        <strain evidence="1">I3M17_2</strain>
    </source>
</reference>
<comment type="caution">
    <text evidence="1">The sequence shown here is derived from an EMBL/GenBank/DDBJ whole genome shotgun (WGS) entry which is preliminary data.</text>
</comment>
<gene>
    <name evidence="1" type="ORF">Q4521_00175</name>
</gene>
<proteinExistence type="predicted"/>
<evidence type="ECO:0000313" key="2">
    <source>
        <dbReference type="Proteomes" id="UP001169760"/>
    </source>
</evidence>
<protein>
    <recommendedName>
        <fullName evidence="3">Lipoprotein</fullName>
    </recommendedName>
</protein>
<dbReference type="PROSITE" id="PS51257">
    <property type="entry name" value="PROKAR_LIPOPROTEIN"/>
    <property type="match status" value="1"/>
</dbReference>
<name>A0AAW7X1R6_9GAMM</name>